<protein>
    <submittedName>
        <fullName evidence="3">Glycosyl transferase</fullName>
    </submittedName>
</protein>
<dbReference type="PANTHER" id="PTHR45947:SF3">
    <property type="entry name" value="SULFOQUINOVOSYL TRANSFERASE SQD2"/>
    <property type="match status" value="1"/>
</dbReference>
<dbReference type="PANTHER" id="PTHR45947">
    <property type="entry name" value="SULFOQUINOVOSYL TRANSFERASE SQD2"/>
    <property type="match status" value="1"/>
</dbReference>
<organism evidence="3 4">
    <name type="scientific">Vibrio natriegens NBRC 15636 = ATCC 14048 = DSM 759</name>
    <dbReference type="NCBI Taxonomy" id="1219067"/>
    <lineage>
        <taxon>Bacteria</taxon>
        <taxon>Pseudomonadati</taxon>
        <taxon>Pseudomonadota</taxon>
        <taxon>Gammaproteobacteria</taxon>
        <taxon>Vibrionales</taxon>
        <taxon>Vibrionaceae</taxon>
        <taxon>Vibrio</taxon>
    </lineage>
</organism>
<dbReference type="GO" id="GO:0016757">
    <property type="term" value="F:glycosyltransferase activity"/>
    <property type="evidence" value="ECO:0007669"/>
    <property type="project" value="InterPro"/>
</dbReference>
<reference evidence="3 4" key="1">
    <citation type="submission" date="2016-07" db="EMBL/GenBank/DDBJ databases">
        <title>Developing Vibrio natriegens as a novel, fast-growing host for biotechnology.</title>
        <authorList>
            <person name="Weinstock M.T."/>
            <person name="Hesek E.D."/>
            <person name="Wilson C.M."/>
            <person name="Gibson D.G."/>
        </authorList>
    </citation>
    <scope>NUCLEOTIDE SEQUENCE [LARGE SCALE GENOMIC DNA]</scope>
    <source>
        <strain evidence="3 4">ATCC 14048</strain>
    </source>
</reference>
<dbReference type="AlphaFoldDB" id="A0AAN0Y2S1"/>
<dbReference type="Proteomes" id="UP000092741">
    <property type="component" value="Chromosome 1"/>
</dbReference>
<proteinExistence type="predicted"/>
<accession>A0AAN0Y2S1</accession>
<feature type="domain" description="Glycosyl transferase family 1" evidence="1">
    <location>
        <begin position="166"/>
        <end position="309"/>
    </location>
</feature>
<dbReference type="InterPro" id="IPR028098">
    <property type="entry name" value="Glyco_trans_4-like_N"/>
</dbReference>
<dbReference type="RefSeq" id="WP_020334659.1">
    <property type="nucleotide sequence ID" value="NZ_ATFJ01000030.1"/>
</dbReference>
<dbReference type="CDD" id="cd03801">
    <property type="entry name" value="GT4_PimA-like"/>
    <property type="match status" value="1"/>
</dbReference>
<dbReference type="Gene3D" id="3.40.50.2000">
    <property type="entry name" value="Glycogen Phosphorylase B"/>
    <property type="match status" value="2"/>
</dbReference>
<gene>
    <name evidence="3" type="ORF">BA890_08690</name>
</gene>
<dbReference type="KEGG" id="vna:PN96_04640"/>
<evidence type="ECO:0000313" key="3">
    <source>
        <dbReference type="EMBL" id="ANQ12841.1"/>
    </source>
</evidence>
<dbReference type="Pfam" id="PF00534">
    <property type="entry name" value="Glycos_transf_1"/>
    <property type="match status" value="1"/>
</dbReference>
<feature type="domain" description="Glycosyltransferase subfamily 4-like N-terminal" evidence="2">
    <location>
        <begin position="18"/>
        <end position="156"/>
    </location>
</feature>
<dbReference type="InterPro" id="IPR050194">
    <property type="entry name" value="Glycosyltransferase_grp1"/>
</dbReference>
<dbReference type="GeneID" id="70912071"/>
<sequence length="351" mass="39262">MSNNSCNEVWLVIDSLTFGGIETHVLELANGLKHFEIPVKVMFLRSYSKPQLLKDKLESSGIAFQFLSSTGTNYFSDLISQVRKQKPALLHAHGYKASLVCKLARIMTGVRQISTYHAGETPTGKVWLYDCADRFTTFVSNHSIAVSERITQKLITKSESFNNFIDTKTLSTSTGNQIAFVGRLSHEKGPDRFIDLARLNQTQRFDLYGSGAMQSELTQGAPANVRFHGHQNNMDSIWQHIGILIICSRYEGLPMTALEAMARGIPVVSLNVGNMSKLIQHETNGYLVDNVNQLNEALNTYLSLAPHQQLAIKKQAIDSVEQHYSQSAVIPKMMKLYFPNSSQSDCQIEKQ</sequence>
<name>A0AAN0Y2S1_VIBNA</name>
<evidence type="ECO:0000313" key="4">
    <source>
        <dbReference type="Proteomes" id="UP000092741"/>
    </source>
</evidence>
<dbReference type="SUPFAM" id="SSF53756">
    <property type="entry name" value="UDP-Glycosyltransferase/glycogen phosphorylase"/>
    <property type="match status" value="1"/>
</dbReference>
<dbReference type="Pfam" id="PF13439">
    <property type="entry name" value="Glyco_transf_4"/>
    <property type="match status" value="1"/>
</dbReference>
<dbReference type="EMBL" id="CP016345">
    <property type="protein sequence ID" value="ANQ12841.1"/>
    <property type="molecule type" value="Genomic_DNA"/>
</dbReference>
<keyword evidence="3" id="KW-0808">Transferase</keyword>
<evidence type="ECO:0000259" key="1">
    <source>
        <dbReference type="Pfam" id="PF00534"/>
    </source>
</evidence>
<keyword evidence="4" id="KW-1185">Reference proteome</keyword>
<dbReference type="InterPro" id="IPR001296">
    <property type="entry name" value="Glyco_trans_1"/>
</dbReference>
<evidence type="ECO:0000259" key="2">
    <source>
        <dbReference type="Pfam" id="PF13439"/>
    </source>
</evidence>